<keyword evidence="17" id="KW-0832">Ubl conjugation</keyword>
<keyword evidence="23" id="KW-1185">Reference proteome</keyword>
<evidence type="ECO:0000313" key="22">
    <source>
        <dbReference type="EMBL" id="NXU66258.1"/>
    </source>
</evidence>
<dbReference type="InterPro" id="IPR005475">
    <property type="entry name" value="Transketolase-like_Pyr-bd"/>
</dbReference>
<dbReference type="SMART" id="SM00861">
    <property type="entry name" value="Transket_pyr"/>
    <property type="match status" value="1"/>
</dbReference>
<keyword evidence="19" id="KW-0786">Thiamine pyrophosphate</keyword>
<evidence type="ECO:0000256" key="4">
    <source>
        <dbReference type="ARBA" id="ARBA00001946"/>
    </source>
</evidence>
<dbReference type="CDD" id="cd02012">
    <property type="entry name" value="TPP_TK"/>
    <property type="match status" value="1"/>
</dbReference>
<dbReference type="AlphaFoldDB" id="A0A7L3MNL5"/>
<comment type="catalytic activity">
    <reaction evidence="20">
        <text>D-sedoheptulose 7-phosphate + D-glyceraldehyde 3-phosphate = aldehydo-D-ribose 5-phosphate + D-xylulose 5-phosphate</text>
        <dbReference type="Rhea" id="RHEA:10508"/>
        <dbReference type="ChEBI" id="CHEBI:57483"/>
        <dbReference type="ChEBI" id="CHEBI:57737"/>
        <dbReference type="ChEBI" id="CHEBI:58273"/>
        <dbReference type="ChEBI" id="CHEBI:59776"/>
        <dbReference type="EC" id="2.2.1.1"/>
    </reaction>
</comment>
<protein>
    <recommendedName>
        <fullName evidence="10">Transketolase</fullName>
        <ecNumber evidence="9">2.2.1.1</ecNumber>
    </recommendedName>
</protein>
<dbReference type="Pfam" id="PF02779">
    <property type="entry name" value="Transket_pyr"/>
    <property type="match status" value="1"/>
</dbReference>
<dbReference type="CDD" id="cd07033">
    <property type="entry name" value="TPP_PYR_DXS_TK_like"/>
    <property type="match status" value="1"/>
</dbReference>
<evidence type="ECO:0000256" key="9">
    <source>
        <dbReference type="ARBA" id="ARBA00013152"/>
    </source>
</evidence>
<dbReference type="GO" id="GO:0030976">
    <property type="term" value="F:thiamine pyrophosphate binding"/>
    <property type="evidence" value="ECO:0007669"/>
    <property type="project" value="TreeGrafter"/>
</dbReference>
<accession>A0A7L3MNL5</accession>
<dbReference type="FunFam" id="3.40.50.970:FF:000129">
    <property type="entry name" value="Transketolase"/>
    <property type="match status" value="1"/>
</dbReference>
<dbReference type="InterPro" id="IPR049557">
    <property type="entry name" value="Transketolase_CS"/>
</dbReference>
<evidence type="ECO:0000313" key="23">
    <source>
        <dbReference type="Proteomes" id="UP000558460"/>
    </source>
</evidence>
<comment type="caution">
    <text evidence="22">The sequence shown here is derived from an EMBL/GenBank/DDBJ whole genome shotgun (WGS) entry which is preliminary data.</text>
</comment>
<dbReference type="InterPro" id="IPR009014">
    <property type="entry name" value="Transketo_C/PFOR_II"/>
</dbReference>
<evidence type="ECO:0000256" key="5">
    <source>
        <dbReference type="ARBA" id="ARBA00001964"/>
    </source>
</evidence>
<keyword evidence="11" id="KW-1017">Isopeptide bond</keyword>
<dbReference type="SUPFAM" id="SSF52922">
    <property type="entry name" value="TK C-terminal domain-like"/>
    <property type="match status" value="1"/>
</dbReference>
<dbReference type="Pfam" id="PF00456">
    <property type="entry name" value="Transketolase_N"/>
    <property type="match status" value="1"/>
</dbReference>
<evidence type="ECO:0000256" key="13">
    <source>
        <dbReference type="ARBA" id="ARBA00022679"/>
    </source>
</evidence>
<comment type="cofactor">
    <cofactor evidence="4">
        <name>Mg(2+)</name>
        <dbReference type="ChEBI" id="CHEBI:18420"/>
    </cofactor>
</comment>
<comment type="cofactor">
    <cofactor evidence="2">
        <name>Mn(2+)</name>
        <dbReference type="ChEBI" id="CHEBI:29035"/>
    </cofactor>
</comment>
<reference evidence="22 23" key="1">
    <citation type="submission" date="2019-09" db="EMBL/GenBank/DDBJ databases">
        <title>Bird 10,000 Genomes (B10K) Project - Family phase.</title>
        <authorList>
            <person name="Zhang G."/>
        </authorList>
    </citation>
    <scope>NUCLEOTIDE SEQUENCE [LARGE SCALE GENOMIC DNA]</scope>
    <source>
        <strain evidence="22">B10K-DU-029-69</strain>
        <tissue evidence="22">Muscle</tissue>
    </source>
</reference>
<name>A0A7L3MNL5_9PASS</name>
<evidence type="ECO:0000256" key="15">
    <source>
        <dbReference type="ARBA" id="ARBA00022837"/>
    </source>
</evidence>
<dbReference type="PANTHER" id="PTHR43195">
    <property type="entry name" value="TRANSKETOLASE"/>
    <property type="match status" value="1"/>
</dbReference>
<gene>
    <name evidence="22" type="primary">Tkt</name>
    <name evidence="22" type="ORF">HORVUL_R03551</name>
</gene>
<dbReference type="Gene3D" id="3.40.50.970">
    <property type="match status" value="2"/>
</dbReference>
<evidence type="ECO:0000256" key="1">
    <source>
        <dbReference type="ARBA" id="ARBA00001913"/>
    </source>
</evidence>
<feature type="non-terminal residue" evidence="22">
    <location>
        <position position="1"/>
    </location>
</feature>
<feature type="domain" description="Transketolase-like pyrimidine-binding" evidence="21">
    <location>
        <begin position="313"/>
        <end position="467"/>
    </location>
</feature>
<sequence length="615" mass="67537">MEDYHKPDQQTLQALKDTANRLRISSIKATTAAGSGHPTSCCSAAEIMSVLFFHTMRYKVQDPRNASNDRFVLSKGHAAPILYSVWAEAGFLQEAELLNLRKIDSVLEGHPVPRQAFTDVATGSLGQGLGAACGMAYTGKFFDRASYRVYCLLGDGELSEGSVWEAMAFAGFYKLDNLVAIFDINRLGQSDPAPLQHHVEIYQKRCEAFGWHAIIVDGHSVEELCKAFGQAKHQPTAIIAKTFKGKGISGVEDKESWHGKPLPKNMAEQVIQEIDDRIQNKKKLSPALPEEDAPIVNIRNIKMPSPPTYKVGEKVWPPFSLMVRYFKAWFCVIPCHNCNYPSLLSRTHCSCPMSLFQVSIAVGCATRDRTIAFASTFATFFTRAFDQIRMAAISDSNINLCGSHCGVSIGEDGPSQMGLEDLCMFRAIPNSTVFYPSDAVATEKAVEIAANTKGICFIRTSRPENPVIYNNNEDFHIGQAKVILKSKDDQVTVIGAGVTLHEALAAAEQLRKEKIYIRVIDPFTIKPLDKKTILENARATKGRIITVEDHYHEGGIGEAVCAAVVGEPGVTVTRLAVSHVPRSGKPAELLRMFGIDKDAIMQAVRAAVSKSRNAE</sequence>
<keyword evidence="15" id="KW-0106">Calcium</keyword>
<dbReference type="PROSITE" id="PS00801">
    <property type="entry name" value="TRANSKETOLASE_1"/>
    <property type="match status" value="1"/>
</dbReference>
<keyword evidence="13" id="KW-0808">Transferase</keyword>
<evidence type="ECO:0000256" key="11">
    <source>
        <dbReference type="ARBA" id="ARBA00022499"/>
    </source>
</evidence>
<keyword evidence="14" id="KW-0479">Metal-binding</keyword>
<dbReference type="InterPro" id="IPR029061">
    <property type="entry name" value="THDP-binding"/>
</dbReference>
<dbReference type="FunFam" id="3.40.50.920:FF:000008">
    <property type="entry name" value="transketolase isoform X2"/>
    <property type="match status" value="1"/>
</dbReference>
<dbReference type="Proteomes" id="UP000558460">
    <property type="component" value="Unassembled WGS sequence"/>
</dbReference>
<dbReference type="InterPro" id="IPR051424">
    <property type="entry name" value="Transketolase-like"/>
</dbReference>
<organism evidence="22 23">
    <name type="scientific">Horornis vulcanius</name>
    <dbReference type="NCBI Taxonomy" id="2585811"/>
    <lineage>
        <taxon>Eukaryota</taxon>
        <taxon>Metazoa</taxon>
        <taxon>Chordata</taxon>
        <taxon>Craniata</taxon>
        <taxon>Vertebrata</taxon>
        <taxon>Euteleostomi</taxon>
        <taxon>Archelosauria</taxon>
        <taxon>Archosauria</taxon>
        <taxon>Dinosauria</taxon>
        <taxon>Saurischia</taxon>
        <taxon>Theropoda</taxon>
        <taxon>Coelurosauria</taxon>
        <taxon>Aves</taxon>
        <taxon>Neognathae</taxon>
        <taxon>Neoaves</taxon>
        <taxon>Telluraves</taxon>
        <taxon>Australaves</taxon>
        <taxon>Passeriformes</taxon>
        <taxon>Sylvioidea</taxon>
        <taxon>Scotocercidae</taxon>
        <taxon>Horornis</taxon>
    </lineage>
</organism>
<dbReference type="GO" id="GO:0046872">
    <property type="term" value="F:metal ion binding"/>
    <property type="evidence" value="ECO:0007669"/>
    <property type="project" value="UniProtKB-KW"/>
</dbReference>
<evidence type="ECO:0000256" key="14">
    <source>
        <dbReference type="ARBA" id="ARBA00022723"/>
    </source>
</evidence>
<dbReference type="GO" id="GO:0070062">
    <property type="term" value="C:extracellular exosome"/>
    <property type="evidence" value="ECO:0007669"/>
    <property type="project" value="TreeGrafter"/>
</dbReference>
<evidence type="ECO:0000256" key="20">
    <source>
        <dbReference type="ARBA" id="ARBA00049473"/>
    </source>
</evidence>
<comment type="similarity">
    <text evidence="7">Belongs to the transketolase family.</text>
</comment>
<evidence type="ECO:0000256" key="19">
    <source>
        <dbReference type="ARBA" id="ARBA00023052"/>
    </source>
</evidence>
<dbReference type="EMBL" id="VZUA01099613">
    <property type="protein sequence ID" value="NXU66258.1"/>
    <property type="molecule type" value="Genomic_DNA"/>
</dbReference>
<dbReference type="GO" id="GO:0004802">
    <property type="term" value="F:transketolase activity"/>
    <property type="evidence" value="ECO:0007669"/>
    <property type="project" value="UniProtKB-EC"/>
</dbReference>
<dbReference type="PANTHER" id="PTHR43195:SF3">
    <property type="entry name" value="TRANSKETOLASE"/>
    <property type="match status" value="1"/>
</dbReference>
<keyword evidence="12" id="KW-0597">Phosphoprotein</keyword>
<comment type="subunit">
    <text evidence="8">Homodimer.</text>
</comment>
<dbReference type="OrthoDB" id="10267175at2759"/>
<comment type="cofactor">
    <cofactor evidence="3">
        <name>Co(2+)</name>
        <dbReference type="ChEBI" id="CHEBI:48828"/>
    </cofactor>
</comment>
<evidence type="ECO:0000256" key="12">
    <source>
        <dbReference type="ARBA" id="ARBA00022553"/>
    </source>
</evidence>
<comment type="cofactor">
    <cofactor evidence="1">
        <name>Ca(2+)</name>
        <dbReference type="ChEBI" id="CHEBI:29108"/>
    </cofactor>
</comment>
<comment type="function">
    <text evidence="6">Catalyzes the transfer of a two-carbon ketol group from a ketose donor to an aldose acceptor, via a covalent intermediate with the cofactor thiamine pyrophosphate.</text>
</comment>
<dbReference type="GO" id="GO:0009052">
    <property type="term" value="P:pentose-phosphate shunt, non-oxidative branch"/>
    <property type="evidence" value="ECO:0007669"/>
    <property type="project" value="TreeGrafter"/>
</dbReference>
<feature type="non-terminal residue" evidence="22">
    <location>
        <position position="615"/>
    </location>
</feature>
<dbReference type="FunFam" id="3.40.50.970:FF:000033">
    <property type="entry name" value="Transketolase isoform 1"/>
    <property type="match status" value="1"/>
</dbReference>
<dbReference type="Gene3D" id="3.40.50.920">
    <property type="match status" value="1"/>
</dbReference>
<evidence type="ECO:0000256" key="2">
    <source>
        <dbReference type="ARBA" id="ARBA00001936"/>
    </source>
</evidence>
<evidence type="ECO:0000256" key="10">
    <source>
        <dbReference type="ARBA" id="ARBA00016662"/>
    </source>
</evidence>
<dbReference type="InterPro" id="IPR033248">
    <property type="entry name" value="Transketolase_C"/>
</dbReference>
<evidence type="ECO:0000256" key="18">
    <source>
        <dbReference type="ARBA" id="ARBA00022990"/>
    </source>
</evidence>
<evidence type="ECO:0000256" key="7">
    <source>
        <dbReference type="ARBA" id="ARBA00007131"/>
    </source>
</evidence>
<evidence type="ECO:0000256" key="3">
    <source>
        <dbReference type="ARBA" id="ARBA00001941"/>
    </source>
</evidence>
<dbReference type="InterPro" id="IPR005474">
    <property type="entry name" value="Transketolase_N"/>
</dbReference>
<dbReference type="GO" id="GO:0005789">
    <property type="term" value="C:endoplasmic reticulum membrane"/>
    <property type="evidence" value="ECO:0007669"/>
    <property type="project" value="TreeGrafter"/>
</dbReference>
<keyword evidence="16" id="KW-0460">Magnesium</keyword>
<proteinExistence type="inferred from homology"/>
<comment type="cofactor">
    <cofactor evidence="5">
        <name>thiamine diphosphate</name>
        <dbReference type="ChEBI" id="CHEBI:58937"/>
    </cofactor>
</comment>
<evidence type="ECO:0000256" key="8">
    <source>
        <dbReference type="ARBA" id="ARBA00011738"/>
    </source>
</evidence>
<evidence type="ECO:0000256" key="16">
    <source>
        <dbReference type="ARBA" id="ARBA00022842"/>
    </source>
</evidence>
<dbReference type="EC" id="2.2.1.1" evidence="9"/>
<evidence type="ECO:0000256" key="6">
    <source>
        <dbReference type="ARBA" id="ARBA00002931"/>
    </source>
</evidence>
<dbReference type="Pfam" id="PF02780">
    <property type="entry name" value="Transketolase_C"/>
    <property type="match status" value="1"/>
</dbReference>
<evidence type="ECO:0000259" key="21">
    <source>
        <dbReference type="SMART" id="SM00861"/>
    </source>
</evidence>
<keyword evidence="18" id="KW-0007">Acetylation</keyword>
<evidence type="ECO:0000256" key="17">
    <source>
        <dbReference type="ARBA" id="ARBA00022843"/>
    </source>
</evidence>
<dbReference type="SUPFAM" id="SSF52518">
    <property type="entry name" value="Thiamin diphosphate-binding fold (THDP-binding)"/>
    <property type="match status" value="2"/>
</dbReference>